<feature type="domain" description="DUF6603" evidence="1">
    <location>
        <begin position="810"/>
        <end position="1337"/>
    </location>
</feature>
<protein>
    <recommendedName>
        <fullName evidence="1">DUF6603 domain-containing protein</fullName>
    </recommendedName>
</protein>
<evidence type="ECO:0000259" key="1">
    <source>
        <dbReference type="Pfam" id="PF20248"/>
    </source>
</evidence>
<organism evidence="2 3">
    <name type="scientific">Sphaerosporella brunnea</name>
    <dbReference type="NCBI Taxonomy" id="1250544"/>
    <lineage>
        <taxon>Eukaryota</taxon>
        <taxon>Fungi</taxon>
        <taxon>Dikarya</taxon>
        <taxon>Ascomycota</taxon>
        <taxon>Pezizomycotina</taxon>
        <taxon>Pezizomycetes</taxon>
        <taxon>Pezizales</taxon>
        <taxon>Pyronemataceae</taxon>
        <taxon>Sphaerosporella</taxon>
    </lineage>
</organism>
<dbReference type="EMBL" id="VXIS01000194">
    <property type="protein sequence ID" value="KAA8897745.1"/>
    <property type="molecule type" value="Genomic_DNA"/>
</dbReference>
<proteinExistence type="predicted"/>
<keyword evidence="3" id="KW-1185">Reference proteome</keyword>
<evidence type="ECO:0000313" key="3">
    <source>
        <dbReference type="Proteomes" id="UP000326924"/>
    </source>
</evidence>
<dbReference type="InParanoid" id="A0A5J5EM45"/>
<dbReference type="Proteomes" id="UP000326924">
    <property type="component" value="Unassembled WGS sequence"/>
</dbReference>
<reference evidence="2 3" key="1">
    <citation type="submission" date="2019-09" db="EMBL/GenBank/DDBJ databases">
        <title>Draft genome of the ectomycorrhizal ascomycete Sphaerosporella brunnea.</title>
        <authorList>
            <consortium name="DOE Joint Genome Institute"/>
            <person name="Benucci G.M."/>
            <person name="Marozzi G."/>
            <person name="Antonielli L."/>
            <person name="Sanchez S."/>
            <person name="Marco P."/>
            <person name="Wang X."/>
            <person name="Falini L.B."/>
            <person name="Barry K."/>
            <person name="Haridas S."/>
            <person name="Lipzen A."/>
            <person name="Labutti K."/>
            <person name="Grigoriev I.V."/>
            <person name="Murat C."/>
            <person name="Martin F."/>
            <person name="Albertini E."/>
            <person name="Donnini D."/>
            <person name="Bonito G."/>
        </authorList>
    </citation>
    <scope>NUCLEOTIDE SEQUENCE [LARGE SCALE GENOMIC DNA]</scope>
    <source>
        <strain evidence="2 3">Sb_GMNB300</strain>
    </source>
</reference>
<name>A0A5J5EM45_9PEZI</name>
<comment type="caution">
    <text evidence="2">The sequence shown here is derived from an EMBL/GenBank/DDBJ whole genome shotgun (WGS) entry which is preliminary data.</text>
</comment>
<gene>
    <name evidence="2" type="ORF">FN846DRAFT_783189</name>
</gene>
<dbReference type="InterPro" id="IPR046538">
    <property type="entry name" value="DUF6603"/>
</dbReference>
<accession>A0A5J5EM45</accession>
<dbReference type="Pfam" id="PF20248">
    <property type="entry name" value="DUF6603"/>
    <property type="match status" value="1"/>
</dbReference>
<dbReference type="OrthoDB" id="5352492at2759"/>
<sequence length="1561" mass="169526">MFIRHLHRQVIELVKQFSQDSVESVAFQPGDEMYTWLQTSMSATALSARGKGTEVYHFDLAASLVAGATIPLAFSTESIPLQFGITPADLTAIPISEYWGTLKKYPIMVFGLSPLASGGSNPKVTMQALFAYAGLGNPLFNVNLELIHPVSGSDNTLNRRNAIWFQPGGDYKTTLRLSFEVVEVADLNSFLQSIFGDKFELKTADVTLKRDARYKIVQQGEYTAQLESSITVVATAAVSVGTTLDFSLTMVLSDGGEFQAILDFDEGADILAVVDWLGSLVGLDTDFTNWLDADMMGSPKLSRVMLVFATVNGNSTFVNGTVTFQVDFKWGTETPEEKAVFLFTYSWPRGRLSASLWPGYQYLDPYIQIYPEYEPYQRLVPKDTGEIAGGLHLSKLIPNTVLPVPEHVVPDINAANVVLDKDQIYFDGSLVWNTEGKFGLPFLNLSEVRLAAAYNWKQKNVFLSLVVRGLLTPKSTELTPADLYGSITYFSDYGWSFEAMIYNLYLSSLYSFFDEDASDGVMDMLQTIELDLLRIKLDYDSAGKSSTFIIYGSVLLGPIKANLDYIHDLSGWTLNIGVGANSEAQASLGDIMHSLAGRNVNLPECVSSIALVKKATDTDTFTVTVRKKDDPTAGEHLVCHANFTLGGLGFTFVQLRKTGKSAPTKRVIKLAVNPLPNADVPLVGSVPQLFDEMTFMWVEDSSTTGQPGLTRQDVQIINNTIWSGSSSAQGIKFKDPQPANPKPTDIVLQKGLHFLIAVTHLGVSNVILDHRFGETRDKNNGSTLFSAAPAGSVVKAGSSGGAGEVTMAPMQKKTGPLSVSNIGLQFQDNTLYIVLDATFELGPVSMSLLGFGIGVNFSGGFNLQNLPTSLEVKLEGLGVGFEKPPISMAGQFRYSSIDNLYRGGITVAFQPYVFLAAGFYGDMKGKYKTVFVFAKLTGPLITLAFAEIAGICGGFGYNNKMTFPTVTQVPTFPFIGDNMGDQSPMDALAQLTGPGGWVQPKQDVYWLIAGMSVKAFRLLSVEAVVVVEFNPYVSLGLFALCQAGFPAKAVGGVRFLFIELGIAASVDFQAGTMKVEGQLTPNSFILAPSCHLTGGFALFYWFGDNANRGDWVFTIGGFHPSFIKPAHYPNPPRLGISWKLDSALSIVGESYFAITPKCCMAGGRLRATLSLGPLSAWFDAQTNLLINFNPFFFKGDVSVSVGVKFTLKLWIVTLRISVEIGAQLYLQGPPFAGRVHVNFWVFGFNINFGPSPVDQPPVDLEGFWEMLLQDGMVATRSAKASRRRRARALAANPAAAAAAATAAANTGDHVFAVQSGLLPTSSEDAETWDVRAGVFAFCVQSRFAIQEATCTGGAAVSDPTPIYAKPMQLTSPLSSKMNITVTKHNPTVKDEVDKWQLVKVVKAVPDALWGFYPSSSASKGNNIKELLSGTNLTVPLTMGITVASPRPVLSEDKIPKFNFVHAMAQDVFSPGEQRPDFPEVESVGGRFLPSKPEDGPKQWTVVKEAWSTPEAATAATQVLATWRKAFKWEDKEAVRGEPPKFAIQNFEEVYMSAPLLCAATA</sequence>
<evidence type="ECO:0000313" key="2">
    <source>
        <dbReference type="EMBL" id="KAA8897745.1"/>
    </source>
</evidence>